<dbReference type="Proteomes" id="UP001500552">
    <property type="component" value="Unassembled WGS sequence"/>
</dbReference>
<comment type="caution">
    <text evidence="1">The sequence shown here is derived from an EMBL/GenBank/DDBJ whole genome shotgun (WGS) entry which is preliminary data.</text>
</comment>
<sequence>MLTKKTYANGQKAHELEGTRLTYFFKNGKVKAEGDFDDDNMEGEWKFYRETGQLWQVSNFTKGKKNGFWVRYDRNGQLEYQEAFENDKRMK</sequence>
<gene>
    <name evidence="1" type="ORF">GCM10023188_00760</name>
</gene>
<organism evidence="1 2">
    <name type="scientific">Pontibacter saemangeumensis</name>
    <dbReference type="NCBI Taxonomy" id="1084525"/>
    <lineage>
        <taxon>Bacteria</taxon>
        <taxon>Pseudomonadati</taxon>
        <taxon>Bacteroidota</taxon>
        <taxon>Cytophagia</taxon>
        <taxon>Cytophagales</taxon>
        <taxon>Hymenobacteraceae</taxon>
        <taxon>Pontibacter</taxon>
    </lineage>
</organism>
<keyword evidence="2" id="KW-1185">Reference proteome</keyword>
<evidence type="ECO:0000313" key="1">
    <source>
        <dbReference type="EMBL" id="GAA4422776.1"/>
    </source>
</evidence>
<evidence type="ECO:0008006" key="3">
    <source>
        <dbReference type="Google" id="ProtNLM"/>
    </source>
</evidence>
<accession>A0ABP8L732</accession>
<proteinExistence type="predicted"/>
<dbReference type="RefSeq" id="WP_345156141.1">
    <property type="nucleotide sequence ID" value="NZ_BAABHC010000001.1"/>
</dbReference>
<dbReference type="Gene3D" id="2.20.110.10">
    <property type="entry name" value="Histone H3 K4-specific methyltransferase SET7/9 N-terminal domain"/>
    <property type="match status" value="1"/>
</dbReference>
<dbReference type="SUPFAM" id="SSF82185">
    <property type="entry name" value="Histone H3 K4-specific methyltransferase SET7/9 N-terminal domain"/>
    <property type="match status" value="1"/>
</dbReference>
<reference evidence="2" key="1">
    <citation type="journal article" date="2019" name="Int. J. Syst. Evol. Microbiol.">
        <title>The Global Catalogue of Microorganisms (GCM) 10K type strain sequencing project: providing services to taxonomists for standard genome sequencing and annotation.</title>
        <authorList>
            <consortium name="The Broad Institute Genomics Platform"/>
            <consortium name="The Broad Institute Genome Sequencing Center for Infectious Disease"/>
            <person name="Wu L."/>
            <person name="Ma J."/>
        </authorList>
    </citation>
    <scope>NUCLEOTIDE SEQUENCE [LARGE SCALE GENOMIC DNA]</scope>
    <source>
        <strain evidence="2">JCM 17926</strain>
    </source>
</reference>
<dbReference type="InterPro" id="IPR011652">
    <property type="entry name" value="MORN_2"/>
</dbReference>
<evidence type="ECO:0000313" key="2">
    <source>
        <dbReference type="Proteomes" id="UP001500552"/>
    </source>
</evidence>
<name>A0ABP8L732_9BACT</name>
<dbReference type="Pfam" id="PF07661">
    <property type="entry name" value="MORN_2"/>
    <property type="match status" value="3"/>
</dbReference>
<dbReference type="EMBL" id="BAABHC010000001">
    <property type="protein sequence ID" value="GAA4422776.1"/>
    <property type="molecule type" value="Genomic_DNA"/>
</dbReference>
<protein>
    <recommendedName>
        <fullName evidence="3">MORN repeat variant</fullName>
    </recommendedName>
</protein>